<proteinExistence type="inferred from homology"/>
<dbReference type="EMBL" id="WNZW01000001">
    <property type="protein sequence ID" value="MUG43953.1"/>
    <property type="molecule type" value="Genomic_DNA"/>
</dbReference>
<feature type="domain" description="Methyl-accepting transducer" evidence="11">
    <location>
        <begin position="390"/>
        <end position="626"/>
    </location>
</feature>
<keyword evidence="6 10" id="KW-0472">Membrane</keyword>
<evidence type="ECO:0000313" key="14">
    <source>
        <dbReference type="Proteomes" id="UP000447876"/>
    </source>
</evidence>
<evidence type="ECO:0000256" key="8">
    <source>
        <dbReference type="ARBA" id="ARBA00029447"/>
    </source>
</evidence>
<dbReference type="InterPro" id="IPR003660">
    <property type="entry name" value="HAMP_dom"/>
</dbReference>
<feature type="transmembrane region" description="Helical" evidence="10">
    <location>
        <begin position="300"/>
        <end position="321"/>
    </location>
</feature>
<dbReference type="Pfam" id="PF02743">
    <property type="entry name" value="dCache_1"/>
    <property type="match status" value="1"/>
</dbReference>
<evidence type="ECO:0000259" key="11">
    <source>
        <dbReference type="PROSITE" id="PS50111"/>
    </source>
</evidence>
<reference evidence="13 14" key="1">
    <citation type="submission" date="2019-11" db="EMBL/GenBank/DDBJ databases">
        <title>Draft genome sequences of five Paenibacillus species of dairy origin.</title>
        <authorList>
            <person name="Olajide A.M."/>
            <person name="Chen S."/>
            <person name="Lapointe G."/>
        </authorList>
    </citation>
    <scope>NUCLEOTIDE SEQUENCE [LARGE SCALE GENOMIC DNA]</scope>
    <source>
        <strain evidence="13 14">12CR55</strain>
    </source>
</reference>
<dbReference type="RefSeq" id="WP_155609385.1">
    <property type="nucleotide sequence ID" value="NZ_WNZW01000001.1"/>
</dbReference>
<dbReference type="PANTHER" id="PTHR32089">
    <property type="entry name" value="METHYL-ACCEPTING CHEMOTAXIS PROTEIN MCPB"/>
    <property type="match status" value="1"/>
</dbReference>
<keyword evidence="2" id="KW-1003">Cell membrane</keyword>
<dbReference type="CDD" id="cd12912">
    <property type="entry name" value="PDC2_MCP_like"/>
    <property type="match status" value="1"/>
</dbReference>
<name>A0A7X2YY53_9BACL</name>
<keyword evidence="7 9" id="KW-0807">Transducer</keyword>
<dbReference type="SUPFAM" id="SSF58104">
    <property type="entry name" value="Methyl-accepting chemotaxis protein (MCP) signaling domain"/>
    <property type="match status" value="1"/>
</dbReference>
<dbReference type="PROSITE" id="PS50885">
    <property type="entry name" value="HAMP"/>
    <property type="match status" value="1"/>
</dbReference>
<evidence type="ECO:0000256" key="2">
    <source>
        <dbReference type="ARBA" id="ARBA00022475"/>
    </source>
</evidence>
<protein>
    <submittedName>
        <fullName evidence="13">HAMP domain-containing protein</fullName>
    </submittedName>
</protein>
<evidence type="ECO:0000256" key="9">
    <source>
        <dbReference type="PROSITE-ProRule" id="PRU00284"/>
    </source>
</evidence>
<organism evidence="13 14">
    <name type="scientific">Paenibacillus woosongensis</name>
    <dbReference type="NCBI Taxonomy" id="307580"/>
    <lineage>
        <taxon>Bacteria</taxon>
        <taxon>Bacillati</taxon>
        <taxon>Bacillota</taxon>
        <taxon>Bacilli</taxon>
        <taxon>Bacillales</taxon>
        <taxon>Paenibacillaceae</taxon>
        <taxon>Paenibacillus</taxon>
    </lineage>
</organism>
<dbReference type="GO" id="GO:0006935">
    <property type="term" value="P:chemotaxis"/>
    <property type="evidence" value="ECO:0007669"/>
    <property type="project" value="UniProtKB-KW"/>
</dbReference>
<dbReference type="InterPro" id="IPR033479">
    <property type="entry name" value="dCache_1"/>
</dbReference>
<feature type="domain" description="HAMP" evidence="12">
    <location>
        <begin position="319"/>
        <end position="371"/>
    </location>
</feature>
<dbReference type="InterPro" id="IPR004089">
    <property type="entry name" value="MCPsignal_dom"/>
</dbReference>
<dbReference type="SMART" id="SM00283">
    <property type="entry name" value="MA"/>
    <property type="match status" value="1"/>
</dbReference>
<accession>A0A7X2YY53</accession>
<dbReference type="Pfam" id="PF00015">
    <property type="entry name" value="MCPsignal"/>
    <property type="match status" value="1"/>
</dbReference>
<evidence type="ECO:0000256" key="7">
    <source>
        <dbReference type="ARBA" id="ARBA00023224"/>
    </source>
</evidence>
<dbReference type="PROSITE" id="PS50111">
    <property type="entry name" value="CHEMOTAXIS_TRANSDUC_2"/>
    <property type="match status" value="1"/>
</dbReference>
<dbReference type="CDD" id="cd11386">
    <property type="entry name" value="MCP_signal"/>
    <property type="match status" value="1"/>
</dbReference>
<dbReference type="CDD" id="cd06225">
    <property type="entry name" value="HAMP"/>
    <property type="match status" value="1"/>
</dbReference>
<comment type="subcellular location">
    <subcellularLocation>
        <location evidence="1">Cell membrane</location>
        <topology evidence="1">Multi-pass membrane protein</topology>
    </subcellularLocation>
</comment>
<dbReference type="InterPro" id="IPR029151">
    <property type="entry name" value="Sensor-like_sf"/>
</dbReference>
<dbReference type="OrthoDB" id="9760371at2"/>
<evidence type="ECO:0000256" key="5">
    <source>
        <dbReference type="ARBA" id="ARBA00022989"/>
    </source>
</evidence>
<dbReference type="Proteomes" id="UP000447876">
    <property type="component" value="Unassembled WGS sequence"/>
</dbReference>
<dbReference type="PANTHER" id="PTHR32089:SF112">
    <property type="entry name" value="LYSOZYME-LIKE PROTEIN-RELATED"/>
    <property type="match status" value="1"/>
</dbReference>
<gene>
    <name evidence="13" type="ORF">GNP95_02880</name>
</gene>
<evidence type="ECO:0000259" key="12">
    <source>
        <dbReference type="PROSITE" id="PS50885"/>
    </source>
</evidence>
<dbReference type="SMART" id="SM00304">
    <property type="entry name" value="HAMP"/>
    <property type="match status" value="1"/>
</dbReference>
<dbReference type="Pfam" id="PF00672">
    <property type="entry name" value="HAMP"/>
    <property type="match status" value="1"/>
</dbReference>
<sequence length="676" mass="74646">MKKVLGNLKLFAKIGILIPIVAVFLIGMAIMNHQITSNEIEKMVENEMSLLAENVTDTVENKVNAHNQLIYSVKSAVEASDTLMTREKFASLVEQILPLNKETYGMGLWLEKEAANGEIFGPYIYKDEEKAVYTDIYEEPSYDFYKQEWYTGGLTAKQVKHTEPYFDEASGEMFISFSVQVADDSKPIGVITGDYILNSIQSIVSDIKIRESGYAFLIDDRGTFLTHPDKEKVNTETIQDYLNIPLEQLGNDTALIQTKIDGEGHFIQYQQVNGMPWKVVLLVPTKELFSAQQKMTYQQFAVSTVLVVLMSLFVLVIARYIRSEVRNINENLGNLANGDLTKTLSVETKDEFGEMANYYNSSVQALGDMLKAVSKESEVVASTAEELTASVQEVNQSVMAVAVSMQDVAENTSKQQSVSEQLQSVTTLLSEDMQQVVATLNGAVQQSVSTSEVATGGSKDIRTFIDDITQLHTQVEESASLMGKLKEQSEQIESMSQFISSITEQTNLLSLNAAIEAARAGEHGKGFAVVAGEVKKLAEQTGVASKDIADLVRNIQDEMNLAVLMMEQSRSIAQNGIISVKQAEGTFDAIAGAIQDLKQMIETTSQNTSNAYEKLKNVTVTVEDINDQTRTTNEHTLNVSAITEEQSSTMNEMAIASEHLAKLAQNLQKETGKFKI</sequence>
<dbReference type="SUPFAM" id="SSF103190">
    <property type="entry name" value="Sensory domain-like"/>
    <property type="match status" value="1"/>
</dbReference>
<dbReference type="PRINTS" id="PR00260">
    <property type="entry name" value="CHEMTRNSDUCR"/>
</dbReference>
<evidence type="ECO:0000256" key="6">
    <source>
        <dbReference type="ARBA" id="ARBA00023136"/>
    </source>
</evidence>
<dbReference type="InterPro" id="IPR004090">
    <property type="entry name" value="Chemotax_Me-accpt_rcpt"/>
</dbReference>
<feature type="transmembrane region" description="Helical" evidence="10">
    <location>
        <begin position="12"/>
        <end position="31"/>
    </location>
</feature>
<dbReference type="CDD" id="cd12913">
    <property type="entry name" value="PDC1_MCP_like"/>
    <property type="match status" value="1"/>
</dbReference>
<dbReference type="GO" id="GO:0004888">
    <property type="term" value="F:transmembrane signaling receptor activity"/>
    <property type="evidence" value="ECO:0007669"/>
    <property type="project" value="InterPro"/>
</dbReference>
<evidence type="ECO:0000256" key="1">
    <source>
        <dbReference type="ARBA" id="ARBA00004651"/>
    </source>
</evidence>
<dbReference type="Gene3D" id="1.10.287.950">
    <property type="entry name" value="Methyl-accepting chemotaxis protein"/>
    <property type="match status" value="1"/>
</dbReference>
<evidence type="ECO:0000256" key="10">
    <source>
        <dbReference type="SAM" id="Phobius"/>
    </source>
</evidence>
<evidence type="ECO:0000313" key="13">
    <source>
        <dbReference type="EMBL" id="MUG43953.1"/>
    </source>
</evidence>
<evidence type="ECO:0000256" key="3">
    <source>
        <dbReference type="ARBA" id="ARBA00022500"/>
    </source>
</evidence>
<dbReference type="GO" id="GO:0007165">
    <property type="term" value="P:signal transduction"/>
    <property type="evidence" value="ECO:0007669"/>
    <property type="project" value="UniProtKB-KW"/>
</dbReference>
<dbReference type="GO" id="GO:0005886">
    <property type="term" value="C:plasma membrane"/>
    <property type="evidence" value="ECO:0007669"/>
    <property type="project" value="UniProtKB-SubCell"/>
</dbReference>
<comment type="similarity">
    <text evidence="8">Belongs to the methyl-accepting chemotaxis (MCP) protein family.</text>
</comment>
<keyword evidence="5 10" id="KW-1133">Transmembrane helix</keyword>
<dbReference type="AlphaFoldDB" id="A0A7X2YY53"/>
<keyword evidence="3" id="KW-0145">Chemotaxis</keyword>
<evidence type="ECO:0000256" key="4">
    <source>
        <dbReference type="ARBA" id="ARBA00022692"/>
    </source>
</evidence>
<dbReference type="Gene3D" id="3.30.450.20">
    <property type="entry name" value="PAS domain"/>
    <property type="match status" value="2"/>
</dbReference>
<keyword evidence="4 10" id="KW-0812">Transmembrane</keyword>
<comment type="caution">
    <text evidence="13">The sequence shown here is derived from an EMBL/GenBank/DDBJ whole genome shotgun (WGS) entry which is preliminary data.</text>
</comment>